<dbReference type="RefSeq" id="WP_072742674.1">
    <property type="nucleotide sequence ID" value="NZ_FQXR01000002.1"/>
</dbReference>
<proteinExistence type="predicted"/>
<name>A0A1M5SLM1_9FIRM</name>
<accession>A0A1M5SLM1</accession>
<reference evidence="1 2" key="1">
    <citation type="submission" date="2016-11" db="EMBL/GenBank/DDBJ databases">
        <authorList>
            <person name="Jaros S."/>
            <person name="Januszkiewicz K."/>
            <person name="Wedrychowicz H."/>
        </authorList>
    </citation>
    <scope>NUCLEOTIDE SEQUENCE [LARGE SCALE GENOMIC DNA]</scope>
    <source>
        <strain evidence="1 2">DSM 13106</strain>
    </source>
</reference>
<sequence>MLSNEKSKFTDKEIIEKGSKALIRELGYSGFLRFIRQIDEYGNEDYLEIEKEIFEDMSLDHIYDSATKYWENKKA</sequence>
<organism evidence="1 2">
    <name type="scientific">Sporanaerobacter acetigenes DSM 13106</name>
    <dbReference type="NCBI Taxonomy" id="1123281"/>
    <lineage>
        <taxon>Bacteria</taxon>
        <taxon>Bacillati</taxon>
        <taxon>Bacillota</taxon>
        <taxon>Tissierellia</taxon>
        <taxon>Tissierellales</taxon>
        <taxon>Sporanaerobacteraceae</taxon>
        <taxon>Sporanaerobacter</taxon>
    </lineage>
</organism>
<keyword evidence="2" id="KW-1185">Reference proteome</keyword>
<dbReference type="STRING" id="1123281.SAMN02745180_00208"/>
<evidence type="ECO:0000313" key="2">
    <source>
        <dbReference type="Proteomes" id="UP000184389"/>
    </source>
</evidence>
<evidence type="ECO:0000313" key="1">
    <source>
        <dbReference type="EMBL" id="SHH39414.1"/>
    </source>
</evidence>
<gene>
    <name evidence="1" type="ORF">SAMN02745180_00208</name>
</gene>
<dbReference type="AlphaFoldDB" id="A0A1M5SLM1"/>
<dbReference type="OrthoDB" id="2084399at2"/>
<protein>
    <submittedName>
        <fullName evidence="1">Uncharacterized protein</fullName>
    </submittedName>
</protein>
<dbReference type="EMBL" id="FQXR01000002">
    <property type="protein sequence ID" value="SHH39414.1"/>
    <property type="molecule type" value="Genomic_DNA"/>
</dbReference>
<dbReference type="Proteomes" id="UP000184389">
    <property type="component" value="Unassembled WGS sequence"/>
</dbReference>